<evidence type="ECO:0000256" key="8">
    <source>
        <dbReference type="SAM" id="MobiDB-lite"/>
    </source>
</evidence>
<dbReference type="Pfam" id="PF08240">
    <property type="entry name" value="ADH_N"/>
    <property type="match status" value="1"/>
</dbReference>
<dbReference type="InterPro" id="IPR016036">
    <property type="entry name" value="Malonyl_transacylase_ACP-bd"/>
</dbReference>
<dbReference type="Pfam" id="PF08242">
    <property type="entry name" value="Methyltransf_12"/>
    <property type="match status" value="1"/>
</dbReference>
<dbReference type="InterPro" id="IPR057326">
    <property type="entry name" value="KR_dom"/>
</dbReference>
<keyword evidence="1" id="KW-0596">Phosphopantetheine</keyword>
<dbReference type="InterPro" id="IPR014043">
    <property type="entry name" value="Acyl_transferase_dom"/>
</dbReference>
<organism evidence="12">
    <name type="scientific">Curvularia sp. IFB-Z10</name>
    <dbReference type="NCBI Taxonomy" id="1526222"/>
    <lineage>
        <taxon>Eukaryota</taxon>
        <taxon>Fungi</taxon>
        <taxon>Dikarya</taxon>
        <taxon>Ascomycota</taxon>
        <taxon>Pezizomycotina</taxon>
        <taxon>Dothideomycetes</taxon>
        <taxon>Pleosporomycetidae</taxon>
        <taxon>Pleosporales</taxon>
        <taxon>Pleosporineae</taxon>
        <taxon>Pleosporaceae</taxon>
        <taxon>Curvularia</taxon>
    </lineage>
</organism>
<feature type="active site" description="Proton acceptor; for dehydratase activity" evidence="7">
    <location>
        <position position="995"/>
    </location>
</feature>
<dbReference type="InterPro" id="IPR013217">
    <property type="entry name" value="Methyltransf_12"/>
</dbReference>
<dbReference type="SUPFAM" id="SSF55048">
    <property type="entry name" value="Probable ACP-binding domain of malonyl-CoA ACP transacylase"/>
    <property type="match status" value="1"/>
</dbReference>
<dbReference type="InterPro" id="IPR014031">
    <property type="entry name" value="Ketoacyl_synth_C"/>
</dbReference>
<reference evidence="12" key="2">
    <citation type="submission" date="2019-08" db="EMBL/GenBank/DDBJ databases">
        <authorList>
            <person name="Dai G."/>
        </authorList>
    </citation>
    <scope>NUCLEOTIDE SEQUENCE</scope>
    <source>
        <strain evidence="12">IFB-Z10</strain>
    </source>
</reference>
<dbReference type="SMART" id="SM00829">
    <property type="entry name" value="PKS_ER"/>
    <property type="match status" value="1"/>
</dbReference>
<keyword evidence="2" id="KW-0597">Phosphoprotein</keyword>
<dbReference type="InterPro" id="IPR050091">
    <property type="entry name" value="PKS_NRPS_Biosynth_Enz"/>
</dbReference>
<dbReference type="SMART" id="SM00825">
    <property type="entry name" value="PKS_KS"/>
    <property type="match status" value="1"/>
</dbReference>
<dbReference type="Pfam" id="PF16197">
    <property type="entry name" value="KAsynt_C_assoc"/>
    <property type="match status" value="1"/>
</dbReference>
<dbReference type="SUPFAM" id="SSF53901">
    <property type="entry name" value="Thiolase-like"/>
    <property type="match status" value="1"/>
</dbReference>
<dbReference type="SMART" id="SM00826">
    <property type="entry name" value="PKS_DH"/>
    <property type="match status" value="1"/>
</dbReference>
<feature type="domain" description="PKS/mFAS DH" evidence="11">
    <location>
        <begin position="963"/>
        <end position="1250"/>
    </location>
</feature>
<feature type="active site" description="Proton donor; for dehydratase activity" evidence="7">
    <location>
        <position position="1164"/>
    </location>
</feature>
<sequence>MSTTNGMHSTNGNGVSHTNGANGTNGYVNGHSHENGVNGNSHVNGTNGINGVNGANGTHDTNGINGVHMEGADKKAVPIAICGMGLRLPGGSTTPQEFWEFLVNKGDGRVRVPMSRYNVSAYHETNKRPTTVATEYGYFLNEDIKLGAMDTSRFSMSRADVEFADPQQRRLLEVVLEAFEDAGEAKFRGQKIGCYFGNMCEDWGEMMNRDPLWHGSNKIDGYQDWMLANRISYEFGLTGPSMTIRTACSSALTGVNEACSAIQRGVCEAAIVAGSNLILAPGMTQQMTEKGILSPEGSCKTFSADADGYARGEAFTAVFLKPLDAAIRDGNPIRAVIRAAVANSDGKTQGITQPNGYAHEAMIRLAYKQAGITDFSKTAYFECHGTGTSVGDPIETGAVARVFGDSGIHITSVKPNVGHTEGASGLVSLIKAVMSLEHRTIPPNIKFNTPNPKIPFKEAKLTVPVEPTPFPEDRCERVSVNSFGLGGSNAHVIIDSARSFNIPQRAIRDVEMEAEPRLLLFSAGSAPSLKSTISRYEDWVSKNVDMPEKISDLSYTLANRREHLPHRSFKVVGTSEAPASQGRKIPSQPVSLVMVFTGQGAQWPRMGRELLMRDDLVFQKTIRTLDKYLATISEPPQWTIEEELLKSAKTSRVQKAELSQPLCTAVQIALVDLLATIGVEPAAVVGHSSGELAGAYAAGALTAKEAIIGAYQRGQAAKLQNKKGAMAAVGLGWDEVEPFLNRPRVVVACENSPKSVTLSGDAEEVQATVERIKEAHPDVTARVLKVEKAYHSYHMREIGPDYHAMIEPHLVGRQAVKPFFSSVTGTGEPEQRKLDAKYWQQNLESPVLFSSAVSGVLKHMKNPAFIEVGPHGALAGPARQIFAKESASPPYLSVMVRNEDCVQSYLTAVGKLFELNVPLDYEAVAPVGQTLPDLPRYPWHYDGEFWVESRMSAEWRFPKFPRHPLLGRRQLESTSLEPSWRNLINIEDAPWLRDHQVQGTIVFPAAGYFAMAGEAIRQLSGIEESYSLSHVVLSQALILQEGIDTEVVTNLRPLRLTDTTDSQWWEFSIASYNGNSWLKHCVGQVSAVPSAGPAQARDVESLPRKLDTVKVFNTLAKAGMQYGPAFQRLGQISADPLDTRAVGSVTNHLNGDESKYHLHPTVIDAALQMGLVAARSGKLDASNCAAMPTLIEELTIFRSTPEAAMFVSASTQVQPGSGEIRGNFQIIANGKAIMNLPKGAFTPIEQDDNDVVHKLPITARLSWQPHVDFVDVASLIESKVDGQKWTPLLKELSELCFIFYQKVIDEVKLPENPTIQRFAAWVGRHYQSLDKNHPGHALELEQIAKRAHEIGDSMAGTPLAACADCILAVGGNIAELFTGEKSIIEVLSQDGLLTKLFAAANTTKKSAFLKTLAHARPSLRVLELAASTGQMTSSVIEDLSLPNGALYSKYTFTDPQSTSLAEAKKLFQEVDNMEFRVLDISKDPAEQGFKEDDQYDLIVASNYVHATPSLSSSLINIRKLLAPGGRLLLQELNPESKWPNCILGFLDEWWVGENDGRSDEPYVSPERWAVELKRAGFASPDVVLDSPAPYQSCAVIIARPEEDVNPSANKNVTVLAYKHDGKNVDAVSQKLQSRGYSVNKCIFGEELPQGSQHVISLLDEDSPFFEDIDEHRFQTMQKFIANIGERGLFWITRPSQMQSKDPRYATVIGAIRSIRQEDTIDFATCEVDDVSASLNEVVDVFTHFQKQQEDEFFRPNYEYAIVDGTINVPRFYPFTFDDERLSSRAEQERVSLVAEKPGRLSSLSWVSRRTEPLVGNQVDIEVFHAELTSKDINEIMGNSPYPAGGLGGSASGRISAIGPDVKDFAVGDRVIALGAGSFSSHLRVPEMLVEKIPENVSFEEAATLPSAFGTAMAALQTAGNLQAGQSILIHNATSSVGLAALQLAKASGADIYATVSTESEVLYLVENCGLPTSHIFRATDDSFLKQVMQATDGKGVDVALNSLSGDLLHATWKCVAEFGKMIELGTTDLVGAGKLELRAFLDGRSYTGVNLEALVAKKQSVVKGLLQSTVRLLKEGSIAPLTPRVAYEASHLEDAIKHVQENKDSNRVMLQLRGSDGKLNNGSSNVKVADDMFTIDKTASYLLAGGLGGIGTVIARHLVENGARRIVCFSRNPGARPEEMDTIREFESMGCEVVLVKGDMVNKEDVFRAVKQAPNLKGILHSPMLLQDEAFRNMTLEQWIKATGPKVKGAWYLHEATMEAGINLDFFVFLSSMSGSTGQPGQANYAGANTFLDAFALWRNSNGLPASSIDIGAVAGMGYAARDQQLLQRLLQGGYSGVTESEMIDAFRAAASYPTPKLNVDTKSVPFAYKNTFATGFASDKSLNHSDSRAHWKKDIRMGIWHNISDGEAGGAGNSNDAFKTFLAAAKTDAEVLAKPETATYIAFEIGKQLMRLLLRPEDDELDITQPVQQLGLDSLVGIELRNWWRQTFGFDISVLQLLGFGTLEELGKQAVIGLLKALGGK</sequence>
<dbReference type="PROSITE" id="PS52019">
    <property type="entry name" value="PKS_MFAS_DH"/>
    <property type="match status" value="1"/>
</dbReference>
<dbReference type="InterPro" id="IPR013149">
    <property type="entry name" value="ADH-like_C"/>
</dbReference>
<dbReference type="SMART" id="SM00827">
    <property type="entry name" value="PKS_AT"/>
    <property type="match status" value="1"/>
</dbReference>
<evidence type="ECO:0000256" key="3">
    <source>
        <dbReference type="ARBA" id="ARBA00022679"/>
    </source>
</evidence>
<dbReference type="Gene3D" id="3.40.366.10">
    <property type="entry name" value="Malonyl-Coenzyme A Acyl Carrier Protein, domain 2"/>
    <property type="match status" value="1"/>
</dbReference>
<evidence type="ECO:0000256" key="6">
    <source>
        <dbReference type="ARBA" id="ARBA00023315"/>
    </source>
</evidence>
<dbReference type="PROSITE" id="PS50075">
    <property type="entry name" value="CARRIER"/>
    <property type="match status" value="1"/>
</dbReference>
<dbReference type="Pfam" id="PF00107">
    <property type="entry name" value="ADH_zinc_N"/>
    <property type="match status" value="1"/>
</dbReference>
<dbReference type="InterPro" id="IPR011032">
    <property type="entry name" value="GroES-like_sf"/>
</dbReference>
<dbReference type="SMART" id="SM00822">
    <property type="entry name" value="PKS_KR"/>
    <property type="match status" value="1"/>
</dbReference>
<dbReference type="InterPro" id="IPR020841">
    <property type="entry name" value="PKS_Beta-ketoAc_synthase_dom"/>
</dbReference>
<dbReference type="Gene3D" id="3.40.47.10">
    <property type="match status" value="1"/>
</dbReference>
<evidence type="ECO:0000259" key="10">
    <source>
        <dbReference type="PROSITE" id="PS52004"/>
    </source>
</evidence>
<dbReference type="GO" id="GO:0004312">
    <property type="term" value="F:fatty acid synthase activity"/>
    <property type="evidence" value="ECO:0007669"/>
    <property type="project" value="TreeGrafter"/>
</dbReference>
<dbReference type="SUPFAM" id="SSF51735">
    <property type="entry name" value="NAD(P)-binding Rossmann-fold domains"/>
    <property type="match status" value="2"/>
</dbReference>
<dbReference type="SUPFAM" id="SSF47336">
    <property type="entry name" value="ACP-like"/>
    <property type="match status" value="1"/>
</dbReference>
<dbReference type="InterPro" id="IPR016035">
    <property type="entry name" value="Acyl_Trfase/lysoPLipase"/>
</dbReference>
<dbReference type="InterPro" id="IPR036736">
    <property type="entry name" value="ACP-like_sf"/>
</dbReference>
<dbReference type="CDD" id="cd05195">
    <property type="entry name" value="enoyl_red"/>
    <property type="match status" value="1"/>
</dbReference>
<dbReference type="Gene3D" id="1.10.1200.10">
    <property type="entry name" value="ACP-like"/>
    <property type="match status" value="1"/>
</dbReference>
<dbReference type="GO" id="GO:0044550">
    <property type="term" value="P:secondary metabolite biosynthetic process"/>
    <property type="evidence" value="ECO:0007669"/>
    <property type="project" value="TreeGrafter"/>
</dbReference>
<protein>
    <submittedName>
        <fullName evidence="12">Polyketide synthase</fullName>
    </submittedName>
</protein>
<dbReference type="Pfam" id="PF08659">
    <property type="entry name" value="KR"/>
    <property type="match status" value="1"/>
</dbReference>
<dbReference type="Gene3D" id="3.90.180.10">
    <property type="entry name" value="Medium-chain alcohol dehydrogenases, catalytic domain"/>
    <property type="match status" value="1"/>
</dbReference>
<dbReference type="InterPro" id="IPR042104">
    <property type="entry name" value="PKS_dehydratase_sf"/>
</dbReference>
<evidence type="ECO:0000313" key="12">
    <source>
        <dbReference type="EMBL" id="QHD56300.1"/>
    </source>
</evidence>
<dbReference type="PANTHER" id="PTHR43775">
    <property type="entry name" value="FATTY ACID SYNTHASE"/>
    <property type="match status" value="1"/>
</dbReference>
<dbReference type="Pfam" id="PF00698">
    <property type="entry name" value="Acyl_transf_1"/>
    <property type="match status" value="1"/>
</dbReference>
<dbReference type="InterPro" id="IPR049552">
    <property type="entry name" value="PKS_DH_N"/>
</dbReference>
<dbReference type="InterPro" id="IPR020807">
    <property type="entry name" value="PKS_DH"/>
</dbReference>
<dbReference type="InterPro" id="IPR020843">
    <property type="entry name" value="ER"/>
</dbReference>
<evidence type="ECO:0000256" key="4">
    <source>
        <dbReference type="ARBA" id="ARBA00022857"/>
    </source>
</evidence>
<dbReference type="InterPro" id="IPR032821">
    <property type="entry name" value="PKS_assoc"/>
</dbReference>
<evidence type="ECO:0000259" key="11">
    <source>
        <dbReference type="PROSITE" id="PS52019"/>
    </source>
</evidence>
<dbReference type="SUPFAM" id="SSF52151">
    <property type="entry name" value="FabD/lysophospholipase-like"/>
    <property type="match status" value="1"/>
</dbReference>
<feature type="domain" description="Ketosynthase family 3 (KS3)" evidence="10">
    <location>
        <begin position="76"/>
        <end position="496"/>
    </location>
</feature>
<dbReference type="GO" id="GO:0031177">
    <property type="term" value="F:phosphopantetheine binding"/>
    <property type="evidence" value="ECO:0007669"/>
    <property type="project" value="InterPro"/>
</dbReference>
<dbReference type="InterPro" id="IPR029063">
    <property type="entry name" value="SAM-dependent_MTases_sf"/>
</dbReference>
<accession>A0A6B9PBY0</accession>
<dbReference type="Pfam" id="PF02801">
    <property type="entry name" value="Ketoacyl-synt_C"/>
    <property type="match status" value="1"/>
</dbReference>
<feature type="region of interest" description="N-terminal hotdog fold" evidence="7">
    <location>
        <begin position="963"/>
        <end position="1092"/>
    </location>
</feature>
<dbReference type="Pfam" id="PF14765">
    <property type="entry name" value="PS-DH"/>
    <property type="match status" value="1"/>
</dbReference>
<dbReference type="GO" id="GO:0016491">
    <property type="term" value="F:oxidoreductase activity"/>
    <property type="evidence" value="ECO:0007669"/>
    <property type="project" value="InterPro"/>
</dbReference>
<feature type="compositionally biased region" description="Polar residues" evidence="8">
    <location>
        <begin position="1"/>
        <end position="27"/>
    </location>
</feature>
<dbReference type="InterPro" id="IPR020806">
    <property type="entry name" value="PKS_PP-bd"/>
</dbReference>
<dbReference type="InterPro" id="IPR036291">
    <property type="entry name" value="NAD(P)-bd_dom_sf"/>
</dbReference>
<dbReference type="InterPro" id="IPR014030">
    <property type="entry name" value="Ketoacyl_synth_N"/>
</dbReference>
<dbReference type="Pfam" id="PF00550">
    <property type="entry name" value="PP-binding"/>
    <property type="match status" value="1"/>
</dbReference>
<dbReference type="EMBL" id="MN379757">
    <property type="protein sequence ID" value="QHD56300.1"/>
    <property type="molecule type" value="Genomic_DNA"/>
</dbReference>
<dbReference type="SMART" id="SM00823">
    <property type="entry name" value="PKS_PP"/>
    <property type="match status" value="1"/>
</dbReference>
<dbReference type="Pfam" id="PF21089">
    <property type="entry name" value="PKS_DH_N"/>
    <property type="match status" value="1"/>
</dbReference>
<dbReference type="PANTHER" id="PTHR43775:SF28">
    <property type="entry name" value="SYNTHASE, PUTATIVE-RELATED"/>
    <property type="match status" value="1"/>
</dbReference>
<keyword evidence="4" id="KW-0521">NADP</keyword>
<dbReference type="InterPro" id="IPR049551">
    <property type="entry name" value="PKS_DH_C"/>
</dbReference>
<dbReference type="Gene3D" id="3.40.50.720">
    <property type="entry name" value="NAD(P)-binding Rossmann-like Domain"/>
    <property type="match status" value="1"/>
</dbReference>
<dbReference type="CDD" id="cd02440">
    <property type="entry name" value="AdoMet_MTases"/>
    <property type="match status" value="1"/>
</dbReference>
<dbReference type="InterPro" id="IPR016039">
    <property type="entry name" value="Thiolase-like"/>
</dbReference>
<dbReference type="Pfam" id="PF00109">
    <property type="entry name" value="ketoacyl-synt"/>
    <property type="match status" value="1"/>
</dbReference>
<evidence type="ECO:0000256" key="1">
    <source>
        <dbReference type="ARBA" id="ARBA00022450"/>
    </source>
</evidence>
<dbReference type="InterPro" id="IPR013968">
    <property type="entry name" value="PKS_KR"/>
</dbReference>
<dbReference type="InterPro" id="IPR013154">
    <property type="entry name" value="ADH-like_N"/>
</dbReference>
<reference evidence="12" key="1">
    <citation type="journal article" date="2019" name="Proc. Natl. Acad. Sci. U.S.A.">
        <title>Pyridoxal-5'-phosphate-dependent bifunctional enzyme catalyzed biosynthesis of indolizidine alkaloids in fungi.</title>
        <authorList>
            <person name="Dai G.Z."/>
            <person name="Han W.B."/>
            <person name="Mei Y.N."/>
            <person name="Xu K."/>
            <person name="Jiao R.H."/>
            <person name="Ge H.M."/>
            <person name="Tan R.X."/>
        </authorList>
    </citation>
    <scope>NUCLEOTIDE SEQUENCE</scope>
    <source>
        <strain evidence="12">IFB-Z10</strain>
    </source>
</reference>
<dbReference type="InterPro" id="IPR001227">
    <property type="entry name" value="Ac_transferase_dom_sf"/>
</dbReference>
<dbReference type="GO" id="GO:0006633">
    <property type="term" value="P:fatty acid biosynthetic process"/>
    <property type="evidence" value="ECO:0007669"/>
    <property type="project" value="TreeGrafter"/>
</dbReference>
<evidence type="ECO:0000256" key="7">
    <source>
        <dbReference type="PROSITE-ProRule" id="PRU01363"/>
    </source>
</evidence>
<gene>
    <name evidence="12" type="primary">curA</name>
</gene>
<feature type="compositionally biased region" description="Low complexity" evidence="8">
    <location>
        <begin position="43"/>
        <end position="58"/>
    </location>
</feature>
<proteinExistence type="predicted"/>
<dbReference type="CDD" id="cd00833">
    <property type="entry name" value="PKS"/>
    <property type="match status" value="1"/>
</dbReference>
<dbReference type="Gene3D" id="3.40.50.150">
    <property type="entry name" value="Vaccinia Virus protein VP39"/>
    <property type="match status" value="1"/>
</dbReference>
<dbReference type="SUPFAM" id="SSF53335">
    <property type="entry name" value="S-adenosyl-L-methionine-dependent methyltransferases"/>
    <property type="match status" value="1"/>
</dbReference>
<keyword evidence="5" id="KW-0511">Multifunctional enzyme</keyword>
<keyword evidence="3" id="KW-0808">Transferase</keyword>
<name>A0A6B9PBY0_9PLEO</name>
<dbReference type="InterPro" id="IPR009081">
    <property type="entry name" value="PP-bd_ACP"/>
</dbReference>
<feature type="region of interest" description="C-terminal hotdog fold" evidence="7">
    <location>
        <begin position="1103"/>
        <end position="1250"/>
    </location>
</feature>
<evidence type="ECO:0000256" key="5">
    <source>
        <dbReference type="ARBA" id="ARBA00023268"/>
    </source>
</evidence>
<dbReference type="Gene3D" id="3.10.129.110">
    <property type="entry name" value="Polyketide synthase dehydratase"/>
    <property type="match status" value="1"/>
</dbReference>
<evidence type="ECO:0000256" key="2">
    <source>
        <dbReference type="ARBA" id="ARBA00022553"/>
    </source>
</evidence>
<dbReference type="Gene3D" id="3.30.70.3290">
    <property type="match status" value="1"/>
</dbReference>
<dbReference type="PROSITE" id="PS52004">
    <property type="entry name" value="KS3_2"/>
    <property type="match status" value="1"/>
</dbReference>
<keyword evidence="6" id="KW-0012">Acyltransferase</keyword>
<dbReference type="SUPFAM" id="SSF50129">
    <property type="entry name" value="GroES-like"/>
    <property type="match status" value="1"/>
</dbReference>
<dbReference type="InterPro" id="IPR049900">
    <property type="entry name" value="PKS_mFAS_DH"/>
</dbReference>
<feature type="region of interest" description="Disordered" evidence="8">
    <location>
        <begin position="1"/>
        <end position="67"/>
    </location>
</feature>
<evidence type="ECO:0000259" key="9">
    <source>
        <dbReference type="PROSITE" id="PS50075"/>
    </source>
</evidence>
<feature type="domain" description="Carrier" evidence="9">
    <location>
        <begin position="2437"/>
        <end position="2515"/>
    </location>
</feature>